<dbReference type="PIRSF" id="PIRSF002590">
    <property type="entry name" value="HSP9/HSP12_fun"/>
    <property type="match status" value="1"/>
</dbReference>
<evidence type="ECO:0000313" key="3">
    <source>
        <dbReference type="Proteomes" id="UP001562354"/>
    </source>
</evidence>
<keyword evidence="3" id="KW-1185">Reference proteome</keyword>
<name>A0ABR3PP43_9PEZI</name>
<feature type="region of interest" description="Disordered" evidence="1">
    <location>
        <begin position="1"/>
        <end position="85"/>
    </location>
</feature>
<gene>
    <name evidence="2" type="ORF">AAFC00_001505</name>
</gene>
<dbReference type="EMBL" id="JBFMKM010000003">
    <property type="protein sequence ID" value="KAL1311328.1"/>
    <property type="molecule type" value="Genomic_DNA"/>
</dbReference>
<dbReference type="Pfam" id="PF04119">
    <property type="entry name" value="HSP9_HSP12"/>
    <property type="match status" value="1"/>
</dbReference>
<reference evidence="2 3" key="1">
    <citation type="submission" date="2024-07" db="EMBL/GenBank/DDBJ databases">
        <title>Draft sequence of the Neodothiora populina.</title>
        <authorList>
            <person name="Drown D.D."/>
            <person name="Schuette U.S."/>
            <person name="Buechlein A.B."/>
            <person name="Rusch D.R."/>
            <person name="Winton L.W."/>
            <person name="Adams G.A."/>
        </authorList>
    </citation>
    <scope>NUCLEOTIDE SEQUENCE [LARGE SCALE GENOMIC DNA]</scope>
    <source>
        <strain evidence="2 3">CPC 39397</strain>
    </source>
</reference>
<evidence type="ECO:0000313" key="2">
    <source>
        <dbReference type="EMBL" id="KAL1311328.1"/>
    </source>
</evidence>
<feature type="compositionally biased region" description="Polar residues" evidence="1">
    <location>
        <begin position="15"/>
        <end position="27"/>
    </location>
</feature>
<dbReference type="Gene3D" id="6.10.250.2440">
    <property type="match status" value="2"/>
</dbReference>
<comment type="caution">
    <text evidence="2">The sequence shown here is derived from an EMBL/GenBank/DDBJ whole genome shotgun (WGS) entry which is preliminary data.</text>
</comment>
<feature type="compositionally biased region" description="Basic and acidic residues" evidence="1">
    <location>
        <begin position="1"/>
        <end position="14"/>
    </location>
</feature>
<evidence type="ECO:0000256" key="1">
    <source>
        <dbReference type="SAM" id="MobiDB-lite"/>
    </source>
</evidence>
<dbReference type="RefSeq" id="XP_069204177.1">
    <property type="nucleotide sequence ID" value="XM_069340705.1"/>
</dbReference>
<protein>
    <submittedName>
        <fullName evidence="2">Uncharacterized protein</fullName>
    </submittedName>
</protein>
<dbReference type="GeneID" id="95975208"/>
<sequence length="85" mass="8796">MSDLGRKGFGDKVSDSITPDSQKSTLDQAKDTATGAYDKAAGAVQPEESKSTTQKAGDSLSSGKDDAKGESKSFMDSAKDTLGMK</sequence>
<dbReference type="Proteomes" id="UP001562354">
    <property type="component" value="Unassembled WGS sequence"/>
</dbReference>
<feature type="compositionally biased region" description="Basic and acidic residues" evidence="1">
    <location>
        <begin position="63"/>
        <end position="79"/>
    </location>
</feature>
<organism evidence="2 3">
    <name type="scientific">Neodothiora populina</name>
    <dbReference type="NCBI Taxonomy" id="2781224"/>
    <lineage>
        <taxon>Eukaryota</taxon>
        <taxon>Fungi</taxon>
        <taxon>Dikarya</taxon>
        <taxon>Ascomycota</taxon>
        <taxon>Pezizomycotina</taxon>
        <taxon>Dothideomycetes</taxon>
        <taxon>Dothideomycetidae</taxon>
        <taxon>Dothideales</taxon>
        <taxon>Dothioraceae</taxon>
        <taxon>Neodothiora</taxon>
    </lineage>
</organism>
<proteinExistence type="predicted"/>
<feature type="compositionally biased region" description="Polar residues" evidence="1">
    <location>
        <begin position="51"/>
        <end position="62"/>
    </location>
</feature>
<accession>A0ABR3PP43</accession>
<dbReference type="InterPro" id="IPR007250">
    <property type="entry name" value="HSP9_HSP12"/>
</dbReference>